<organism evidence="10">
    <name type="scientific">Noccaea caerulescens</name>
    <name type="common">Alpine penny-cress</name>
    <name type="synonym">Thlaspi caerulescens</name>
    <dbReference type="NCBI Taxonomy" id="107243"/>
    <lineage>
        <taxon>Eukaryota</taxon>
        <taxon>Viridiplantae</taxon>
        <taxon>Streptophyta</taxon>
        <taxon>Embryophyta</taxon>
        <taxon>Tracheophyta</taxon>
        <taxon>Spermatophyta</taxon>
        <taxon>Magnoliopsida</taxon>
        <taxon>eudicotyledons</taxon>
        <taxon>Gunneridae</taxon>
        <taxon>Pentapetalae</taxon>
        <taxon>rosids</taxon>
        <taxon>malvids</taxon>
        <taxon>Brassicales</taxon>
        <taxon>Brassicaceae</taxon>
        <taxon>Coluteocarpeae</taxon>
        <taxon>Noccaea</taxon>
    </lineage>
</organism>
<dbReference type="InterPro" id="IPR001249">
    <property type="entry name" value="AcCoA_biotinCC"/>
</dbReference>
<proteinExistence type="predicted"/>
<keyword evidence="2 7" id="KW-0444">Lipid biosynthesis</keyword>
<dbReference type="UniPathway" id="UPA00094"/>
<dbReference type="PANTHER" id="PTHR43416:SF38">
    <property type="entry name" value="BIOTIN CARBOXYL CARRIER PROTEIN OF ACETYL-COA CARBOXYLASE 1, CHLOROPLASTIC"/>
    <property type="match status" value="1"/>
</dbReference>
<name>A0A1J3FBZ8_NOCCA</name>
<evidence type="ECO:0000256" key="8">
    <source>
        <dbReference type="SAM" id="MobiDB-lite"/>
    </source>
</evidence>
<dbReference type="InterPro" id="IPR000089">
    <property type="entry name" value="Biotin_lipoyl"/>
</dbReference>
<feature type="region of interest" description="Disordered" evidence="8">
    <location>
        <begin position="172"/>
        <end position="217"/>
    </location>
</feature>
<dbReference type="GO" id="GO:0003989">
    <property type="term" value="F:acetyl-CoA carboxylase activity"/>
    <property type="evidence" value="ECO:0007669"/>
    <property type="project" value="InterPro"/>
</dbReference>
<evidence type="ECO:0000256" key="2">
    <source>
        <dbReference type="ARBA" id="ARBA00022516"/>
    </source>
</evidence>
<feature type="compositionally biased region" description="Basic and acidic residues" evidence="8">
    <location>
        <begin position="88"/>
        <end position="99"/>
    </location>
</feature>
<protein>
    <recommendedName>
        <fullName evidence="7">Biotin carboxyl carrier protein of acetyl-CoA carboxylase</fullName>
    </recommendedName>
</protein>
<feature type="domain" description="Lipoyl-binding" evidence="9">
    <location>
        <begin position="208"/>
        <end position="284"/>
    </location>
</feature>
<evidence type="ECO:0000256" key="1">
    <source>
        <dbReference type="ARBA" id="ARBA00005194"/>
    </source>
</evidence>
<keyword evidence="7" id="KW-0934">Plastid</keyword>
<evidence type="ECO:0000256" key="4">
    <source>
        <dbReference type="ARBA" id="ARBA00023098"/>
    </source>
</evidence>
<dbReference type="PROSITE" id="PS00188">
    <property type="entry name" value="BIOTIN"/>
    <property type="match status" value="1"/>
</dbReference>
<dbReference type="NCBIfam" id="TIGR00531">
    <property type="entry name" value="BCCP"/>
    <property type="match status" value="1"/>
</dbReference>
<feature type="compositionally biased region" description="Low complexity" evidence="8">
    <location>
        <begin position="69"/>
        <end position="79"/>
    </location>
</feature>
<dbReference type="GO" id="GO:0009317">
    <property type="term" value="C:acetyl-CoA carboxylase complex"/>
    <property type="evidence" value="ECO:0007669"/>
    <property type="project" value="InterPro"/>
</dbReference>
<dbReference type="EMBL" id="GEVK01011205">
    <property type="protein sequence ID" value="JAU41627.1"/>
    <property type="molecule type" value="Transcribed_RNA"/>
</dbReference>
<keyword evidence="4 7" id="KW-0443">Lipid metabolism</keyword>
<dbReference type="InterPro" id="IPR001882">
    <property type="entry name" value="Biotin_BS"/>
</dbReference>
<comment type="subcellular location">
    <subcellularLocation>
        <location evidence="7">Plastid</location>
        <location evidence="7">Chloroplast</location>
    </subcellularLocation>
</comment>
<dbReference type="Gene3D" id="2.40.50.100">
    <property type="match status" value="1"/>
</dbReference>
<feature type="compositionally biased region" description="Pro residues" evidence="8">
    <location>
        <begin position="189"/>
        <end position="201"/>
    </location>
</feature>
<dbReference type="InterPro" id="IPR050537">
    <property type="entry name" value="2-oxoacid_dehydrogenase"/>
</dbReference>
<dbReference type="PRINTS" id="PR01071">
    <property type="entry name" value="ACOABIOTINCC"/>
</dbReference>
<comment type="pathway">
    <text evidence="1 7">Lipid metabolism; fatty acid biosynthesis.</text>
</comment>
<evidence type="ECO:0000256" key="5">
    <source>
        <dbReference type="ARBA" id="ARBA00023160"/>
    </source>
</evidence>
<dbReference type="AlphaFoldDB" id="A0A1J3FBZ8"/>
<dbReference type="PANTHER" id="PTHR43416">
    <property type="entry name" value="DIHYDROLIPOYLLYSINE-RESIDUE SUCCINYLTRANSFERASE COMPONENT OF 2-OXOGLUTARATE DEHYDROGENASE COMPLEX, MITOCHONDRIAL-RELATED"/>
    <property type="match status" value="1"/>
</dbReference>
<evidence type="ECO:0000256" key="6">
    <source>
        <dbReference type="ARBA" id="ARBA00023267"/>
    </source>
</evidence>
<accession>A0A1J3FBZ8</accession>
<evidence type="ECO:0000256" key="3">
    <source>
        <dbReference type="ARBA" id="ARBA00022832"/>
    </source>
</evidence>
<feature type="region of interest" description="Disordered" evidence="8">
    <location>
        <begin position="54"/>
        <end position="111"/>
    </location>
</feature>
<comment type="function">
    <text evidence="7">This protein is a component of the acetyl coenzyme A carboxylase complex; first, biotin carboxylase catalyzes the carboxylation of the carrier protein and then the transcarboxylase transfers the carboxyl group to form malonyl-CoA.</text>
</comment>
<dbReference type="FunFam" id="2.40.50.100:FF:000003">
    <property type="entry name" value="Acetyl-CoA carboxylase biotin carboxyl carrier protein"/>
    <property type="match status" value="1"/>
</dbReference>
<evidence type="ECO:0000313" key="10">
    <source>
        <dbReference type="EMBL" id="JAU41627.1"/>
    </source>
</evidence>
<evidence type="ECO:0000256" key="7">
    <source>
        <dbReference type="RuleBase" id="RU364072"/>
    </source>
</evidence>
<dbReference type="CDD" id="cd06850">
    <property type="entry name" value="biotinyl_domain"/>
    <property type="match status" value="1"/>
</dbReference>
<reference evidence="10" key="1">
    <citation type="submission" date="2016-07" db="EMBL/GenBank/DDBJ databases">
        <title>De novo transcriptome assembly of four accessions of the metal hyperaccumulator plant Noccaea caerulescens.</title>
        <authorList>
            <person name="Blande D."/>
            <person name="Halimaa P."/>
            <person name="Tervahauta A.I."/>
            <person name="Aarts M.G."/>
            <person name="Karenlampi S.O."/>
        </authorList>
    </citation>
    <scope>NUCLEOTIDE SEQUENCE</scope>
</reference>
<dbReference type="GO" id="GO:0009507">
    <property type="term" value="C:chloroplast"/>
    <property type="evidence" value="ECO:0007669"/>
    <property type="project" value="UniProtKB-SubCell"/>
</dbReference>
<gene>
    <name evidence="10" type="ORF">LC_TR4958_c0_g1_i1_g.17472</name>
</gene>
<evidence type="ECO:0000259" key="9">
    <source>
        <dbReference type="PROSITE" id="PS50968"/>
    </source>
</evidence>
<keyword evidence="3 7" id="KW-0276">Fatty acid metabolism</keyword>
<keyword evidence="7" id="KW-0150">Chloroplast</keyword>
<keyword evidence="5 7" id="KW-0275">Fatty acid biosynthesis</keyword>
<dbReference type="PROSITE" id="PS50968">
    <property type="entry name" value="BIOTINYL_LIPOYL"/>
    <property type="match status" value="1"/>
</dbReference>
<keyword evidence="6 7" id="KW-0092">Biotin</keyword>
<dbReference type="InterPro" id="IPR011053">
    <property type="entry name" value="Single_hybrid_motif"/>
</dbReference>
<sequence length="285" mass="30292">MASSSFSLTSPAASVYAVTQTSAHFPLPSRSRLPRRVSFRLSAKPKLRFLSKPNRSSYPVVKAQPNKVGSGASSNASAHAKIDGPSAEGKDKNSLKDDSSSSSSSPDLATEESISEFLTQVTTLVKLVDSRDIVELQLKQLDCELVIRKKEALPQPQSPTPYVMMQQPNQPSYVQQMAPPSAPAASPAPSAPPSLPPPTPTTPAKSSLPTVKSPMAGTFYRSPGPGEPPFIKVGDKVQKGQVLCIVEAMKLMNEIESDQTGTVVDIVAEDGKPVSLDTPLFVVQP</sequence>
<dbReference type="GO" id="GO:0006633">
    <property type="term" value="P:fatty acid biosynthetic process"/>
    <property type="evidence" value="ECO:0007669"/>
    <property type="project" value="UniProtKB-UniPathway"/>
</dbReference>
<dbReference type="Pfam" id="PF00364">
    <property type="entry name" value="Biotin_lipoyl"/>
    <property type="match status" value="1"/>
</dbReference>
<dbReference type="SUPFAM" id="SSF51230">
    <property type="entry name" value="Single hybrid motif"/>
    <property type="match status" value="1"/>
</dbReference>